<evidence type="ECO:0000313" key="2">
    <source>
        <dbReference type="EMBL" id="AOY83934.2"/>
    </source>
</evidence>
<gene>
    <name evidence="2" type="ORF">BJP36_32440</name>
</gene>
<accession>A0A1D9G8T1</accession>
<proteinExistence type="predicted"/>
<keyword evidence="2" id="KW-0328">Glycosyltransferase</keyword>
<dbReference type="Gene3D" id="3.40.50.2000">
    <property type="entry name" value="Glycogen Phosphorylase B"/>
    <property type="match status" value="2"/>
</dbReference>
<dbReference type="GO" id="GO:0016757">
    <property type="term" value="F:glycosyltransferase activity"/>
    <property type="evidence" value="ECO:0007669"/>
    <property type="project" value="UniProtKB-KW"/>
</dbReference>
<keyword evidence="2" id="KW-0808">Transferase</keyword>
<evidence type="ECO:0000313" key="3">
    <source>
        <dbReference type="Proteomes" id="UP000176944"/>
    </source>
</evidence>
<dbReference type="Proteomes" id="UP000176944">
    <property type="component" value="Chromosome"/>
</dbReference>
<dbReference type="EMBL" id="CP017708">
    <property type="protein sequence ID" value="AOY83934.2"/>
    <property type="molecule type" value="Genomic_DNA"/>
</dbReference>
<dbReference type="AlphaFoldDB" id="A0A1D9G8T1"/>
<sequence>MMITAQSRLITTATYEIVVISSVPPEPTSAGQIILHRHLSQLDGWKVSVVPHPQDLLTRLAKRLNRTRFHTWVNNLNVLTHGRSWDPLCHSHQLSSQKAIVLTVAHGDGCWAALRFAKKYGLPLVTIFHDWWPDLPIVHAPFRQLIARRFQQLHDSSDLVLCVSEGIQKALGSHPNSKILYPIPASLPSEPRSNNSIADKSRPLRVVYSGNLYEYGPMLGELLQGVKDHPSLQVQVRGKNPNWSADVQKEMRERGLWLDFAPRAELNEWLSSADACLVTMSFNPAMRRRMETSFPSKLLEYVQFGKPIVIWGPEYCAAVRWAKEGNKAICVTDKSTNAVISALEQLRLSLEMQKHYGYQAQKTALGEFNPEMIQQKFVEVVTSVI</sequence>
<protein>
    <submittedName>
        <fullName evidence="2">Glycosyltransferase</fullName>
        <ecNumber evidence="2">2.4.-.-</ecNumber>
    </submittedName>
</protein>
<dbReference type="InterPro" id="IPR028098">
    <property type="entry name" value="Glyco_trans_4-like_N"/>
</dbReference>
<dbReference type="EC" id="2.4.-.-" evidence="2"/>
<reference evidence="3" key="1">
    <citation type="submission" date="2016-10" db="EMBL/GenBank/DDBJ databases">
        <title>Comparative genomics uncovers the prolific and rare metabolic potential of the cyanobacterial genus Moorea.</title>
        <authorList>
            <person name="Leao T."/>
            <person name="Castelao G."/>
            <person name="Korobeynikov A."/>
            <person name="Monroe E.A."/>
            <person name="Podell S."/>
            <person name="Glukhov E."/>
            <person name="Allen E."/>
            <person name="Gerwick W.H."/>
            <person name="Gerwick L."/>
        </authorList>
    </citation>
    <scope>NUCLEOTIDE SEQUENCE [LARGE SCALE GENOMIC DNA]</scope>
    <source>
        <strain evidence="3">JHB</strain>
    </source>
</reference>
<dbReference type="SUPFAM" id="SSF53756">
    <property type="entry name" value="UDP-Glycosyltransferase/glycogen phosphorylase"/>
    <property type="match status" value="1"/>
</dbReference>
<feature type="domain" description="Glycosyltransferase subfamily 4-like N-terminal" evidence="1">
    <location>
        <begin position="37"/>
        <end position="173"/>
    </location>
</feature>
<dbReference type="Pfam" id="PF13439">
    <property type="entry name" value="Glyco_transf_4"/>
    <property type="match status" value="1"/>
</dbReference>
<name>A0A1D9G8T1_MOOP1</name>
<organism evidence="2 3">
    <name type="scientific">Moorena producens (strain JHB)</name>
    <dbReference type="NCBI Taxonomy" id="1454205"/>
    <lineage>
        <taxon>Bacteria</taxon>
        <taxon>Bacillati</taxon>
        <taxon>Cyanobacteriota</taxon>
        <taxon>Cyanophyceae</taxon>
        <taxon>Coleofasciculales</taxon>
        <taxon>Coleofasciculaceae</taxon>
        <taxon>Moorena</taxon>
    </lineage>
</organism>
<evidence type="ECO:0000259" key="1">
    <source>
        <dbReference type="Pfam" id="PF13439"/>
    </source>
</evidence>